<evidence type="ECO:0000313" key="2">
    <source>
        <dbReference type="Proteomes" id="UP000257451"/>
    </source>
</evidence>
<dbReference type="Proteomes" id="UP000257451">
    <property type="component" value="Unassembled WGS sequence"/>
</dbReference>
<sequence length="156" mass="18506">MNPMTESRPPFPPFTFETATQKVQAAEDAWNTRDPQRVSLAYTVDSRWRNRDEYVVGREQIVAFLTRKWQRELDYSLRKSLWSFGEDRIAVRFQYESRDATGQWYRSYGNELWEFTPSGLMARREASINDVAITESQRRFFGPRPAAEHGQEIPMW</sequence>
<evidence type="ECO:0000313" key="1">
    <source>
        <dbReference type="EMBL" id="RFZ33252.1"/>
    </source>
</evidence>
<dbReference type="InterPro" id="IPR009783">
    <property type="entry name" value="DUF1348"/>
</dbReference>
<accession>A0A3E2MP78</accession>
<proteinExistence type="predicted"/>
<name>A0A3E2MP78_MYCMR</name>
<comment type="caution">
    <text evidence="1">The sequence shown here is derived from an EMBL/GenBank/DDBJ whole genome shotgun (WGS) entry which is preliminary data.</text>
</comment>
<dbReference type="PANTHER" id="PTHR31757">
    <property type="entry name" value="SLL0781 PROTEIN"/>
    <property type="match status" value="1"/>
</dbReference>
<dbReference type="Gene3D" id="3.10.450.50">
    <property type="match status" value="1"/>
</dbReference>
<dbReference type="InterPro" id="IPR032710">
    <property type="entry name" value="NTF2-like_dom_sf"/>
</dbReference>
<dbReference type="OMA" id="VRFQYEC"/>
<gene>
    <name evidence="1" type="ORF">DAVIS_05084</name>
</gene>
<protein>
    <submittedName>
        <fullName evidence="1">SnoaL-like domain protein</fullName>
    </submittedName>
</protein>
<dbReference type="EMBL" id="PEDF01000201">
    <property type="protein sequence ID" value="RFZ33252.1"/>
    <property type="molecule type" value="Genomic_DNA"/>
</dbReference>
<dbReference type="AlphaFoldDB" id="A0A3E2MP78"/>
<dbReference type="SUPFAM" id="SSF54427">
    <property type="entry name" value="NTF2-like"/>
    <property type="match status" value="1"/>
</dbReference>
<organism evidence="1 2">
    <name type="scientific">Mycobacterium marinum</name>
    <dbReference type="NCBI Taxonomy" id="1781"/>
    <lineage>
        <taxon>Bacteria</taxon>
        <taxon>Bacillati</taxon>
        <taxon>Actinomycetota</taxon>
        <taxon>Actinomycetes</taxon>
        <taxon>Mycobacteriales</taxon>
        <taxon>Mycobacteriaceae</taxon>
        <taxon>Mycobacterium</taxon>
        <taxon>Mycobacterium ulcerans group</taxon>
    </lineage>
</organism>
<reference evidence="1 2" key="1">
    <citation type="journal article" date="2018" name="Sci. Rep.">
        <title>Extensive genomic diversity among Mycobacterium marinum strains revealed by whole genome sequencing.</title>
        <authorList>
            <person name="Das S."/>
            <person name="Pettersson B.M."/>
            <person name="Behra P.R."/>
            <person name="Mallick A."/>
            <person name="Cheramie M."/>
            <person name="Ramesh M."/>
            <person name="Shirreff L."/>
            <person name="DuCote T."/>
            <person name="Dasgupta S."/>
            <person name="Ennis D.G."/>
            <person name="Kirsebom L.A."/>
        </authorList>
    </citation>
    <scope>NUCLEOTIDE SEQUENCE [LARGE SCALE GENOMIC DNA]</scope>
    <source>
        <strain evidence="1 2">Davis1</strain>
    </source>
</reference>
<dbReference type="PANTHER" id="PTHR31757:SF0">
    <property type="entry name" value="SLL0781 PROTEIN"/>
    <property type="match status" value="1"/>
</dbReference>
<dbReference type="Pfam" id="PF07080">
    <property type="entry name" value="DUF1348"/>
    <property type="match status" value="1"/>
</dbReference>